<keyword evidence="2" id="KW-1185">Reference proteome</keyword>
<accession>A0ACC2V6C6</accession>
<name>A0ACC2V6C6_9TREE</name>
<gene>
    <name evidence="1" type="ORF">QFC21_005950</name>
</gene>
<sequence length="401" mass="43116">MTAAPLATYPEGVEPPTLDGIITAHNRIKYHIHRTPLLTSTTLNGLASHVVQGIHSSNGQDVTLQIALKCENFQKIGAFKARGAMNAVLKYMENEAKSEKATELHLVTHSSGNFAQALALVANDLTSPQKSIKATIIMSRLASPIKKAGVIEYGARIVDCEPHNRVEVCNEEIKRLEAEGKTVAYFPPYDHVDIIEGQGTCMVEVAEQTQDIWGAGTKPDIILCPIGGGGLMSGVAIASKGYWGENGVKVIGAEPSGANDAHGSFYSKTWQPAVAPINTVCDGLLTATGKITYPALIANVDDILLAEDESTIRAMKFIWERMKIIIEPSSALAPATILGNELGGPEDSTEWRRIVKQVVQAKIENGVTGPISLRVVIVISGGNVSLIEVMKMFEELEKPQE</sequence>
<organism evidence="1 2">
    <name type="scientific">Naganishia friedmannii</name>
    <dbReference type="NCBI Taxonomy" id="89922"/>
    <lineage>
        <taxon>Eukaryota</taxon>
        <taxon>Fungi</taxon>
        <taxon>Dikarya</taxon>
        <taxon>Basidiomycota</taxon>
        <taxon>Agaricomycotina</taxon>
        <taxon>Tremellomycetes</taxon>
        <taxon>Filobasidiales</taxon>
        <taxon>Filobasidiaceae</taxon>
        <taxon>Naganishia</taxon>
    </lineage>
</organism>
<protein>
    <submittedName>
        <fullName evidence="1">Uncharacterized protein</fullName>
    </submittedName>
</protein>
<evidence type="ECO:0000313" key="1">
    <source>
        <dbReference type="EMBL" id="KAJ9094411.1"/>
    </source>
</evidence>
<comment type="caution">
    <text evidence="1">The sequence shown here is derived from an EMBL/GenBank/DDBJ whole genome shotgun (WGS) entry which is preliminary data.</text>
</comment>
<reference evidence="1" key="1">
    <citation type="submission" date="2023-04" db="EMBL/GenBank/DDBJ databases">
        <title>Draft Genome sequencing of Naganishia species isolated from polar environments using Oxford Nanopore Technology.</title>
        <authorList>
            <person name="Leo P."/>
            <person name="Venkateswaran K."/>
        </authorList>
    </citation>
    <scope>NUCLEOTIDE SEQUENCE</scope>
    <source>
        <strain evidence="1">MNA-CCFEE 5423</strain>
    </source>
</reference>
<dbReference type="EMBL" id="JASBWT010000025">
    <property type="protein sequence ID" value="KAJ9094411.1"/>
    <property type="molecule type" value="Genomic_DNA"/>
</dbReference>
<proteinExistence type="predicted"/>
<dbReference type="Proteomes" id="UP001227268">
    <property type="component" value="Unassembled WGS sequence"/>
</dbReference>
<evidence type="ECO:0000313" key="2">
    <source>
        <dbReference type="Proteomes" id="UP001227268"/>
    </source>
</evidence>